<dbReference type="Proteomes" id="UP001300012">
    <property type="component" value="Unassembled WGS sequence"/>
</dbReference>
<evidence type="ECO:0000256" key="5">
    <source>
        <dbReference type="SAM" id="Phobius"/>
    </source>
</evidence>
<evidence type="ECO:0000256" key="3">
    <source>
        <dbReference type="ARBA" id="ARBA00022989"/>
    </source>
</evidence>
<keyword evidence="7" id="KW-1185">Reference proteome</keyword>
<proteinExistence type="predicted"/>
<evidence type="ECO:0000313" key="6">
    <source>
        <dbReference type="EMBL" id="MCR8635511.1"/>
    </source>
</evidence>
<keyword evidence="4 5" id="KW-0472">Membrane</keyword>
<dbReference type="InterPro" id="IPR032808">
    <property type="entry name" value="DoxX"/>
</dbReference>
<dbReference type="EMBL" id="JANQBD010000028">
    <property type="protein sequence ID" value="MCR8635511.1"/>
    <property type="molecule type" value="Genomic_DNA"/>
</dbReference>
<feature type="transmembrane region" description="Helical" evidence="5">
    <location>
        <begin position="64"/>
        <end position="91"/>
    </location>
</feature>
<evidence type="ECO:0000313" key="7">
    <source>
        <dbReference type="Proteomes" id="UP001300012"/>
    </source>
</evidence>
<gene>
    <name evidence="6" type="ORF">NV381_30330</name>
</gene>
<feature type="transmembrane region" description="Helical" evidence="5">
    <location>
        <begin position="97"/>
        <end position="117"/>
    </location>
</feature>
<feature type="transmembrane region" description="Helical" evidence="5">
    <location>
        <begin position="6"/>
        <end position="26"/>
    </location>
</feature>
<organism evidence="6 7">
    <name type="scientific">Paenibacillus radicis</name>
    <name type="common">ex Xue et al. 2023</name>
    <dbReference type="NCBI Taxonomy" id="2972489"/>
    <lineage>
        <taxon>Bacteria</taxon>
        <taxon>Bacillati</taxon>
        <taxon>Bacillota</taxon>
        <taxon>Bacilli</taxon>
        <taxon>Bacillales</taxon>
        <taxon>Paenibacillaceae</taxon>
        <taxon>Paenibacillus</taxon>
    </lineage>
</organism>
<evidence type="ECO:0008006" key="8">
    <source>
        <dbReference type="Google" id="ProtNLM"/>
    </source>
</evidence>
<accession>A0ABT1YQQ9</accession>
<protein>
    <recommendedName>
        <fullName evidence="8">DoxX family protein</fullName>
    </recommendedName>
</protein>
<keyword evidence="2 5" id="KW-0812">Transmembrane</keyword>
<evidence type="ECO:0000256" key="2">
    <source>
        <dbReference type="ARBA" id="ARBA00022692"/>
    </source>
</evidence>
<dbReference type="Pfam" id="PF07681">
    <property type="entry name" value="DoxX"/>
    <property type="match status" value="1"/>
</dbReference>
<reference evidence="6 7" key="1">
    <citation type="submission" date="2022-08" db="EMBL/GenBank/DDBJ databases">
        <title>Paenibacillus endoradicis sp. nov., Paenibacillus radicibacter sp. nov and Paenibacillus pararadicis sp. nov., three cold-adapted plant growth-promoting bacteria isolated from root of Larix gmelinii in Great Khingan.</title>
        <authorList>
            <person name="Xue H."/>
        </authorList>
    </citation>
    <scope>NUCLEOTIDE SEQUENCE [LARGE SCALE GENOMIC DNA]</scope>
    <source>
        <strain evidence="6 7">N5-1-1-5</strain>
    </source>
</reference>
<sequence length="146" mass="16279">MFEISVTIVRILLGMIFIAGAVNGFLIQAGKQPFMPVNQKATGFLIDTGYLYPLVKATEMTAGVLLLFGWFVPAAILLIGPVVVNIFWMHLLHDKPLIWVGALLLALVLYLAFAYRYSFLPLFYANMPNDHSYVISQPNTEGSQQQ</sequence>
<name>A0ABT1YQQ9_9BACL</name>
<comment type="subcellular location">
    <subcellularLocation>
        <location evidence="1">Membrane</location>
        <topology evidence="1">Multi-pass membrane protein</topology>
    </subcellularLocation>
</comment>
<evidence type="ECO:0000256" key="4">
    <source>
        <dbReference type="ARBA" id="ARBA00023136"/>
    </source>
</evidence>
<evidence type="ECO:0000256" key="1">
    <source>
        <dbReference type="ARBA" id="ARBA00004141"/>
    </source>
</evidence>
<keyword evidence="3 5" id="KW-1133">Transmembrane helix</keyword>
<comment type="caution">
    <text evidence="6">The sequence shown here is derived from an EMBL/GenBank/DDBJ whole genome shotgun (WGS) entry which is preliminary data.</text>
</comment>
<dbReference type="RefSeq" id="WP_258217057.1">
    <property type="nucleotide sequence ID" value="NZ_JANQBD010000028.1"/>
</dbReference>